<dbReference type="OrthoDB" id="10259236at2759"/>
<dbReference type="CDD" id="cd02883">
    <property type="entry name" value="NUDIX_Hydrolase"/>
    <property type="match status" value="1"/>
</dbReference>
<feature type="domain" description="Nudix hydrolase" evidence="2">
    <location>
        <begin position="18"/>
        <end position="165"/>
    </location>
</feature>
<keyword evidence="3" id="KW-1185">Reference proteome</keyword>
<reference evidence="4" key="1">
    <citation type="submission" date="2020-01" db="EMBL/GenBank/DDBJ databases">
        <authorList>
            <consortium name="DOE Joint Genome Institute"/>
            <person name="Haridas S."/>
            <person name="Albert R."/>
            <person name="Binder M."/>
            <person name="Bloem J."/>
            <person name="Labutti K."/>
            <person name="Salamov A."/>
            <person name="Andreopoulos B."/>
            <person name="Baker S.E."/>
            <person name="Barry K."/>
            <person name="Bills G."/>
            <person name="Bluhm B.H."/>
            <person name="Cannon C."/>
            <person name="Castanera R."/>
            <person name="Culley D.E."/>
            <person name="Daum C."/>
            <person name="Ezra D."/>
            <person name="Gonzalez J.B."/>
            <person name="Henrissat B."/>
            <person name="Kuo A."/>
            <person name="Liang C."/>
            <person name="Lipzen A."/>
            <person name="Lutzoni F."/>
            <person name="Magnuson J."/>
            <person name="Mondo S."/>
            <person name="Nolan M."/>
            <person name="Ohm R."/>
            <person name="Pangilinan J."/>
            <person name="Park H.-J."/>
            <person name="Ramirez L."/>
            <person name="Alfaro M."/>
            <person name="Sun H."/>
            <person name="Tritt A."/>
            <person name="Yoshinaga Y."/>
            <person name="Zwiers L.-H."/>
            <person name="Turgeon B.G."/>
            <person name="Goodwin S.B."/>
            <person name="Spatafora J.W."/>
            <person name="Crous P.W."/>
            <person name="Grigoriev I.V."/>
        </authorList>
    </citation>
    <scope>NUCLEOTIDE SEQUENCE</scope>
    <source>
        <strain evidence="4">CBS 342.82</strain>
    </source>
</reference>
<dbReference type="PROSITE" id="PS00893">
    <property type="entry name" value="NUDIX_BOX"/>
    <property type="match status" value="1"/>
</dbReference>
<sequence>MQTPLLSAPTAANYSSDRLTIGAGVAIFHVRTERVVVCYHTLEKYWFLPKGRKNANESITTAAEREGFEETGYRNRLLPIPIIHKQTDPDAGHEPFVTEAVWVQLLPLSAIKQYLLFWYIAETVPQDVELSYDREVGQDSQTALPSRVYVPPPPFPKRQTLQRRIDEDTLIAEDGTRKTYEPKWHEGTGVNEDESYYRSFLLTVDDACKKLGRGVMRDVVRKGWEAIQLRQTEESGSEITSP</sequence>
<dbReference type="Proteomes" id="UP000504637">
    <property type="component" value="Unplaced"/>
</dbReference>
<reference evidence="4" key="3">
    <citation type="submission" date="2025-08" db="UniProtKB">
        <authorList>
            <consortium name="RefSeq"/>
        </authorList>
    </citation>
    <scope>IDENTIFICATION</scope>
    <source>
        <strain evidence="4">CBS 342.82</strain>
    </source>
</reference>
<dbReference type="Pfam" id="PF00293">
    <property type="entry name" value="NUDIX"/>
    <property type="match status" value="1"/>
</dbReference>
<proteinExistence type="predicted"/>
<reference evidence="4" key="2">
    <citation type="submission" date="2020-04" db="EMBL/GenBank/DDBJ databases">
        <authorList>
            <consortium name="NCBI Genome Project"/>
        </authorList>
    </citation>
    <scope>NUCLEOTIDE SEQUENCE</scope>
    <source>
        <strain evidence="4">CBS 342.82</strain>
    </source>
</reference>
<evidence type="ECO:0000256" key="1">
    <source>
        <dbReference type="ARBA" id="ARBA00022801"/>
    </source>
</evidence>
<dbReference type="InterPro" id="IPR020084">
    <property type="entry name" value="NUDIX_hydrolase_CS"/>
</dbReference>
<protein>
    <recommendedName>
        <fullName evidence="2">Nudix hydrolase domain-containing protein</fullName>
    </recommendedName>
</protein>
<accession>A0A6J3MJ06</accession>
<evidence type="ECO:0000313" key="4">
    <source>
        <dbReference type="RefSeq" id="XP_033464911.1"/>
    </source>
</evidence>
<dbReference type="GeneID" id="54358601"/>
<evidence type="ECO:0000259" key="2">
    <source>
        <dbReference type="PROSITE" id="PS51462"/>
    </source>
</evidence>
<dbReference type="RefSeq" id="XP_033464911.1">
    <property type="nucleotide sequence ID" value="XM_033600801.1"/>
</dbReference>
<gene>
    <name evidence="4" type="ORF">K489DRAFT_311679</name>
</gene>
<dbReference type="GO" id="GO:0016787">
    <property type="term" value="F:hydrolase activity"/>
    <property type="evidence" value="ECO:0007669"/>
    <property type="project" value="UniProtKB-KW"/>
</dbReference>
<dbReference type="InterPro" id="IPR000086">
    <property type="entry name" value="NUDIX_hydrolase_dom"/>
</dbReference>
<name>A0A6J3MJ06_9PEZI</name>
<dbReference type="SUPFAM" id="SSF55811">
    <property type="entry name" value="Nudix"/>
    <property type="match status" value="1"/>
</dbReference>
<dbReference type="AlphaFoldDB" id="A0A6J3MJ06"/>
<dbReference type="InterPro" id="IPR015797">
    <property type="entry name" value="NUDIX_hydrolase-like_dom_sf"/>
</dbReference>
<organism evidence="4">
    <name type="scientific">Dissoconium aciculare CBS 342.82</name>
    <dbReference type="NCBI Taxonomy" id="1314786"/>
    <lineage>
        <taxon>Eukaryota</taxon>
        <taxon>Fungi</taxon>
        <taxon>Dikarya</taxon>
        <taxon>Ascomycota</taxon>
        <taxon>Pezizomycotina</taxon>
        <taxon>Dothideomycetes</taxon>
        <taxon>Dothideomycetidae</taxon>
        <taxon>Mycosphaerellales</taxon>
        <taxon>Dissoconiaceae</taxon>
        <taxon>Dissoconium</taxon>
    </lineage>
</organism>
<dbReference type="Gene3D" id="3.90.79.10">
    <property type="entry name" value="Nucleoside Triphosphate Pyrophosphohydrolase"/>
    <property type="match status" value="1"/>
</dbReference>
<evidence type="ECO:0000313" key="3">
    <source>
        <dbReference type="Proteomes" id="UP000504637"/>
    </source>
</evidence>
<dbReference type="PROSITE" id="PS51462">
    <property type="entry name" value="NUDIX"/>
    <property type="match status" value="1"/>
</dbReference>
<keyword evidence="1" id="KW-0378">Hydrolase</keyword>